<reference evidence="2" key="1">
    <citation type="journal article" date="2017" name="Appl. Environ. Microbiol.">
        <title>Molecular characterization of an Endozoicomonas-like organism causing infection in king scallop Pecten maximus L.</title>
        <authorList>
            <person name="Cano I."/>
            <person name="van Aerle R."/>
            <person name="Ross S."/>
            <person name="Verner-Jeffreys D.W."/>
            <person name="Paley R.K."/>
            <person name="Rimmer G."/>
            <person name="Ryder D."/>
            <person name="Hooper P."/>
            <person name="Stone D."/>
            <person name="Feist S.W."/>
        </authorList>
    </citation>
    <scope>NUCLEOTIDE SEQUENCE</scope>
</reference>
<evidence type="ECO:0000256" key="1">
    <source>
        <dbReference type="SAM" id="MobiDB-lite"/>
    </source>
</evidence>
<organism evidence="2">
    <name type="scientific">invertebrate metagenome</name>
    <dbReference type="NCBI Taxonomy" id="1711999"/>
    <lineage>
        <taxon>unclassified sequences</taxon>
        <taxon>metagenomes</taxon>
        <taxon>organismal metagenomes</taxon>
    </lineage>
</organism>
<dbReference type="AlphaFoldDB" id="A0A2H9TBT9"/>
<name>A0A2H9TBT9_9ZZZZ</name>
<gene>
    <name evidence="2" type="ORF">CI610_00308</name>
</gene>
<proteinExistence type="predicted"/>
<dbReference type="EMBL" id="NSIT01000008">
    <property type="protein sequence ID" value="PJE80711.1"/>
    <property type="molecule type" value="Genomic_DNA"/>
</dbReference>
<feature type="region of interest" description="Disordered" evidence="1">
    <location>
        <begin position="403"/>
        <end position="422"/>
    </location>
</feature>
<dbReference type="SUPFAM" id="SSF56112">
    <property type="entry name" value="Protein kinase-like (PK-like)"/>
    <property type="match status" value="1"/>
</dbReference>
<dbReference type="Gene3D" id="1.10.510.10">
    <property type="entry name" value="Transferase(Phosphotransferase) domain 1"/>
    <property type="match status" value="1"/>
</dbReference>
<sequence>MDGGKIDLSHLKGAVIIEHTSDVIAGNDDPKNWKGVQVKTVSSEGTKGIKGNVPDANAKRLQDRTSVALNHNRIASEKAMLVRELEGIRPGMQLDREVKLRSLQNSGEFQPLRADNTEGLLNQWKSIDDQPVINQSYLVSDAEYKACVEPELKKVKPGAASGFRQSLDLNKVRENVKNFNNRELTPLVVKTANKQPEDCGELHILGLDHPNLNSPLVYRQPAGEKTQFVMKHEGESFDKERSNMPSSVVSFEEISHFAKDILSGLELLHDRGLVHGKVCDQHIVLNKKPEHVSGKKFGKGMLTGFSSVRVSEQTSIDIKATARVLLDLVGCEFSGQEKISETEFKALRKQLRRDNGWSKQDARTFTKVLNKMLSDEKSARNVKLLLDVGGEITYPRYEEILPEQPVKRSKTARKSRPKTGRS</sequence>
<comment type="caution">
    <text evidence="2">The sequence shown here is derived from an EMBL/GenBank/DDBJ whole genome shotgun (WGS) entry which is preliminary data.</text>
</comment>
<dbReference type="InterPro" id="IPR011009">
    <property type="entry name" value="Kinase-like_dom_sf"/>
</dbReference>
<accession>A0A2H9TBT9</accession>
<protein>
    <recommendedName>
        <fullName evidence="3">Protein kinase domain-containing protein</fullName>
    </recommendedName>
</protein>
<feature type="compositionally biased region" description="Basic residues" evidence="1">
    <location>
        <begin position="407"/>
        <end position="422"/>
    </location>
</feature>
<evidence type="ECO:0000313" key="2">
    <source>
        <dbReference type="EMBL" id="PJE80711.1"/>
    </source>
</evidence>
<evidence type="ECO:0008006" key="3">
    <source>
        <dbReference type="Google" id="ProtNLM"/>
    </source>
</evidence>